<proteinExistence type="inferred from homology"/>
<evidence type="ECO:0000256" key="13">
    <source>
        <dbReference type="ARBA" id="ARBA00023214"/>
    </source>
</evidence>
<feature type="transmembrane region" description="Helical" evidence="16">
    <location>
        <begin position="494"/>
        <end position="518"/>
    </location>
</feature>
<dbReference type="OrthoDB" id="4564at2759"/>
<dbReference type="InterPro" id="IPR000644">
    <property type="entry name" value="CBS_dom"/>
</dbReference>
<feature type="transmembrane region" description="Helical" evidence="16">
    <location>
        <begin position="266"/>
        <end position="292"/>
    </location>
</feature>
<evidence type="ECO:0000256" key="15">
    <source>
        <dbReference type="PROSITE-ProRule" id="PRU00703"/>
    </source>
</evidence>
<dbReference type="Gene3D" id="1.10.3080.10">
    <property type="entry name" value="Clc chloride channel"/>
    <property type="match status" value="1"/>
</dbReference>
<dbReference type="PANTHER" id="PTHR43427">
    <property type="entry name" value="CHLORIDE CHANNEL PROTEIN CLC-E"/>
    <property type="match status" value="1"/>
</dbReference>
<feature type="region of interest" description="Disordered" evidence="17">
    <location>
        <begin position="80"/>
        <end position="109"/>
    </location>
</feature>
<feature type="transmembrane region" description="Helical" evidence="16">
    <location>
        <begin position="525"/>
        <end position="544"/>
    </location>
</feature>
<evidence type="ECO:0000256" key="4">
    <source>
        <dbReference type="ARBA" id="ARBA00022448"/>
    </source>
</evidence>
<keyword evidence="9 16" id="KW-0406">Ion transport</keyword>
<evidence type="ECO:0000256" key="12">
    <source>
        <dbReference type="ARBA" id="ARBA00023173"/>
    </source>
</evidence>
<dbReference type="GO" id="GO:0009507">
    <property type="term" value="C:chloroplast"/>
    <property type="evidence" value="ECO:0000318"/>
    <property type="project" value="GO_Central"/>
</dbReference>
<evidence type="ECO:0000313" key="19">
    <source>
        <dbReference type="EMBL" id="OAY51310.1"/>
    </source>
</evidence>
<dbReference type="PROSITE" id="PS51371">
    <property type="entry name" value="CBS"/>
    <property type="match status" value="1"/>
</dbReference>
<reference evidence="20" key="1">
    <citation type="journal article" date="2016" name="Nat. Biotechnol.">
        <title>Sequencing wild and cultivated cassava and related species reveals extensive interspecific hybridization and genetic diversity.</title>
        <authorList>
            <person name="Bredeson J.V."/>
            <person name="Lyons J.B."/>
            <person name="Prochnik S.E."/>
            <person name="Wu G.A."/>
            <person name="Ha C.M."/>
            <person name="Edsinger-Gonzales E."/>
            <person name="Grimwood J."/>
            <person name="Schmutz J."/>
            <person name="Rabbi I.Y."/>
            <person name="Egesi C."/>
            <person name="Nauluvula P."/>
            <person name="Lebot V."/>
            <person name="Ndunguru J."/>
            <person name="Mkamilo G."/>
            <person name="Bart R.S."/>
            <person name="Setter T.L."/>
            <person name="Gleadow R.M."/>
            <person name="Kulakow P."/>
            <person name="Ferguson M.E."/>
            <person name="Rounsley S."/>
            <person name="Rokhsar D.S."/>
        </authorList>
    </citation>
    <scope>NUCLEOTIDE SEQUENCE [LARGE SCALE GENOMIC DNA]</scope>
    <source>
        <strain evidence="20">cv. AM560-2</strain>
    </source>
</reference>
<feature type="compositionally biased region" description="Polar residues" evidence="17">
    <location>
        <begin position="37"/>
        <end position="46"/>
    </location>
</feature>
<feature type="transmembrane region" description="Helical" evidence="16">
    <location>
        <begin position="346"/>
        <end position="369"/>
    </location>
</feature>
<dbReference type="Gene3D" id="3.10.580.10">
    <property type="entry name" value="CBS-domain"/>
    <property type="match status" value="1"/>
</dbReference>
<protein>
    <recommendedName>
        <fullName evidence="16">Chloride channel protein</fullName>
    </recommendedName>
</protein>
<keyword evidence="13 16" id="KW-0868">Chloride</keyword>
<evidence type="ECO:0000256" key="8">
    <source>
        <dbReference type="ARBA" id="ARBA00022989"/>
    </source>
</evidence>
<comment type="subunit">
    <text evidence="3">Homodimer.</text>
</comment>
<comment type="caution">
    <text evidence="16">Lacks conserved residue(s) required for the propagation of feature annotation.</text>
</comment>
<dbReference type="FunFam" id="3.10.580.10:FF:000031">
    <property type="entry name" value="Chloride channel protein"/>
    <property type="match status" value="1"/>
</dbReference>
<feature type="compositionally biased region" description="Basic and acidic residues" evidence="17">
    <location>
        <begin position="1"/>
        <end position="14"/>
    </location>
</feature>
<dbReference type="STRING" id="3983.A0A2C9VZI2"/>
<evidence type="ECO:0000256" key="14">
    <source>
        <dbReference type="ARBA" id="ARBA00023303"/>
    </source>
</evidence>
<dbReference type="Pfam" id="PF00571">
    <property type="entry name" value="CBS"/>
    <property type="match status" value="1"/>
</dbReference>
<dbReference type="SUPFAM" id="SSF54631">
    <property type="entry name" value="CBS-domain pair"/>
    <property type="match status" value="1"/>
</dbReference>
<dbReference type="GO" id="GO:0005254">
    <property type="term" value="F:chloride channel activity"/>
    <property type="evidence" value="ECO:0007669"/>
    <property type="project" value="UniProtKB-UniRule"/>
</dbReference>
<feature type="transmembrane region" description="Helical" evidence="16">
    <location>
        <begin position="381"/>
        <end position="403"/>
    </location>
</feature>
<dbReference type="GO" id="GO:0034707">
    <property type="term" value="C:chloride channel complex"/>
    <property type="evidence" value="ECO:0007669"/>
    <property type="project" value="UniProtKB-KW"/>
</dbReference>
<keyword evidence="11 16" id="KW-0472">Membrane</keyword>
<evidence type="ECO:0000256" key="10">
    <source>
        <dbReference type="ARBA" id="ARBA00023122"/>
    </source>
</evidence>
<feature type="transmembrane region" description="Helical" evidence="16">
    <location>
        <begin position="454"/>
        <end position="474"/>
    </location>
</feature>
<organism evidence="19 20">
    <name type="scientific">Manihot esculenta</name>
    <name type="common">Cassava</name>
    <name type="synonym">Jatropha manihot</name>
    <dbReference type="NCBI Taxonomy" id="3983"/>
    <lineage>
        <taxon>Eukaryota</taxon>
        <taxon>Viridiplantae</taxon>
        <taxon>Streptophyta</taxon>
        <taxon>Embryophyta</taxon>
        <taxon>Tracheophyta</taxon>
        <taxon>Spermatophyta</taxon>
        <taxon>Magnoliopsida</taxon>
        <taxon>eudicotyledons</taxon>
        <taxon>Gunneridae</taxon>
        <taxon>Pentapetalae</taxon>
        <taxon>rosids</taxon>
        <taxon>fabids</taxon>
        <taxon>Malpighiales</taxon>
        <taxon>Euphorbiaceae</taxon>
        <taxon>Crotonoideae</taxon>
        <taxon>Manihoteae</taxon>
        <taxon>Manihot</taxon>
    </lineage>
</organism>
<gene>
    <name evidence="19" type="ORF">MANES_05G204400v8</name>
</gene>
<evidence type="ECO:0000256" key="6">
    <source>
        <dbReference type="ARBA" id="ARBA00022737"/>
    </source>
</evidence>
<feature type="region of interest" description="Disordered" evidence="17">
    <location>
        <begin position="1"/>
        <end position="47"/>
    </location>
</feature>
<sequence length="770" mass="82389">MGGGERGEYNDEKFMLISNSDRGEDGDGGEDLEDQGITSTPNSLSKGASGGAIKDLFLKHLDRSFPARCLSSFKRLEKDTSRDLSPRPHSHSHNPNRNRDDFGGHHDDDVLGDSAPPEWVLLLLGCLLGLASGLCVAAFNTGVHVIHEWAWSGTPNEGAAYLRLQRLADTWHRILLIPVTGSVIVGMMHGLLEILDQIRQTSITSPSHRQGIDLVAGVFPTIKAIQAAVTLGTGCSLGPEGPSVDIGKSCANGLLLMMENNREREIALVAAGAAAGIASGFNAAVAGCFFAIETVLRPRRAENSPPFTTAMIILASVISSTVSNVVLGTQSAFTVPPYDLKSAAELPLYLILGMLCGVVSVAFTRLVSWFTDAFEFIKEKFALPAVFCPALGGLGAGIIALRYPGILYWGFTNVEEILRTGKSASAPGIWLLTQLAVAKVVATSLCKGSGLVGGLYAPSLMIGAAVGAVFGGSAAEIINSAIPGNAAVAQPQAYALVGMAATLASVCSVPLTSVLLLFELTKDYRIILPLMGAVGLAIWVPSVANQTKDTEASNKRALTRGYSSLSNSEDINEVWRRTDGGGDLELSVVENASDYEAITQDLLLEDLKVSRAMSKNYVKVSMSSTLKEAIDCMHNSKQNCVLVVDDEDLLDGILTYGDIRQLSNKSDEDAIGDSTITDVNTCLVSSICTRGISYRGQDRGLLTCYPDTDLAIAKELMEAKGVKQLPVVKRCRGSWKERKRRIVAVLHYDSIWSCLREEIARIEKKVVLTR</sequence>
<evidence type="ECO:0000256" key="11">
    <source>
        <dbReference type="ARBA" id="ARBA00023136"/>
    </source>
</evidence>
<evidence type="ECO:0000256" key="17">
    <source>
        <dbReference type="SAM" id="MobiDB-lite"/>
    </source>
</evidence>
<comment type="caution">
    <text evidence="19">The sequence shown here is derived from an EMBL/GenBank/DDBJ whole genome shotgun (WGS) entry which is preliminary data.</text>
</comment>
<feature type="domain" description="CBS" evidence="18">
    <location>
        <begin position="613"/>
        <end position="670"/>
    </location>
</feature>
<dbReference type="Pfam" id="PF00654">
    <property type="entry name" value="Voltage_CLC"/>
    <property type="match status" value="1"/>
</dbReference>
<keyword evidence="12" id="KW-0869">Chloride channel</keyword>
<keyword evidence="6" id="KW-0677">Repeat</keyword>
<evidence type="ECO:0000256" key="2">
    <source>
        <dbReference type="ARBA" id="ARBA00009476"/>
    </source>
</evidence>
<feature type="transmembrane region" description="Helical" evidence="16">
    <location>
        <begin position="304"/>
        <end position="326"/>
    </location>
</feature>
<dbReference type="InterPro" id="IPR014743">
    <property type="entry name" value="Cl-channel_core"/>
</dbReference>
<keyword evidence="20" id="KW-1185">Reference proteome</keyword>
<dbReference type="EMBL" id="CM004391">
    <property type="protein sequence ID" value="OAY51310.1"/>
    <property type="molecule type" value="Genomic_DNA"/>
</dbReference>
<dbReference type="PANTHER" id="PTHR43427:SF3">
    <property type="entry name" value="CHLORIDE CHANNEL PROTEIN CLC-F"/>
    <property type="match status" value="1"/>
</dbReference>
<evidence type="ECO:0000256" key="9">
    <source>
        <dbReference type="ARBA" id="ARBA00023065"/>
    </source>
</evidence>
<dbReference type="GO" id="GO:1902476">
    <property type="term" value="P:chloride transmembrane transport"/>
    <property type="evidence" value="ECO:0000318"/>
    <property type="project" value="GO_Central"/>
</dbReference>
<evidence type="ECO:0000259" key="18">
    <source>
        <dbReference type="PROSITE" id="PS51371"/>
    </source>
</evidence>
<evidence type="ECO:0000256" key="16">
    <source>
        <dbReference type="RuleBase" id="RU361221"/>
    </source>
</evidence>
<comment type="similarity">
    <text evidence="2 16">Belongs to the chloride channel (TC 2.A.49) family.</text>
</comment>
<evidence type="ECO:0000256" key="1">
    <source>
        <dbReference type="ARBA" id="ARBA00004141"/>
    </source>
</evidence>
<keyword evidence="10 15" id="KW-0129">CBS domain</keyword>
<evidence type="ECO:0000256" key="7">
    <source>
        <dbReference type="ARBA" id="ARBA00022882"/>
    </source>
</evidence>
<evidence type="ECO:0000256" key="5">
    <source>
        <dbReference type="ARBA" id="ARBA00022692"/>
    </source>
</evidence>
<evidence type="ECO:0000256" key="3">
    <source>
        <dbReference type="ARBA" id="ARBA00011738"/>
    </source>
</evidence>
<dbReference type="AlphaFoldDB" id="A0A2C9VZI2"/>
<keyword evidence="8 16" id="KW-1133">Transmembrane helix</keyword>
<dbReference type="Proteomes" id="UP000091857">
    <property type="component" value="Chromosome 5"/>
</dbReference>
<accession>A0A2C9VZI2</accession>
<dbReference type="SUPFAM" id="SSF81340">
    <property type="entry name" value="Clc chloride channel"/>
    <property type="match status" value="1"/>
</dbReference>
<dbReference type="SMART" id="SM00116">
    <property type="entry name" value="CBS"/>
    <property type="match status" value="2"/>
</dbReference>
<dbReference type="Gramene" id="Manes.05G204400.1.v8.1">
    <property type="protein sequence ID" value="Manes.05G204400.1.v8.1.CDS"/>
    <property type="gene ID" value="Manes.05G204400.v8.1"/>
</dbReference>
<name>A0A2C9VZI2_MANES</name>
<dbReference type="GO" id="GO:0005794">
    <property type="term" value="C:Golgi apparatus"/>
    <property type="evidence" value="ECO:0000318"/>
    <property type="project" value="GO_Central"/>
</dbReference>
<dbReference type="InterPro" id="IPR050368">
    <property type="entry name" value="ClC-type_chloride_channel"/>
</dbReference>
<evidence type="ECO:0000313" key="20">
    <source>
        <dbReference type="Proteomes" id="UP000091857"/>
    </source>
</evidence>
<dbReference type="PRINTS" id="PR00762">
    <property type="entry name" value="CLCHANNEL"/>
</dbReference>
<feature type="compositionally biased region" description="Basic and acidic residues" evidence="17">
    <location>
        <begin position="97"/>
        <end position="109"/>
    </location>
</feature>
<feature type="compositionally biased region" description="Acidic residues" evidence="17">
    <location>
        <begin position="24"/>
        <end position="34"/>
    </location>
</feature>
<keyword evidence="14" id="KW-0407">Ion channel</keyword>
<dbReference type="FunFam" id="1.10.3080.10:FF:000008">
    <property type="entry name" value="Chloride channel protein"/>
    <property type="match status" value="1"/>
</dbReference>
<keyword evidence="5 16" id="KW-0812">Transmembrane</keyword>
<dbReference type="OMA" id="YDALWQC"/>
<comment type="subcellular location">
    <subcellularLocation>
        <location evidence="1 16">Membrane</location>
        <topology evidence="1 16">Multi-pass membrane protein</topology>
    </subcellularLocation>
</comment>
<dbReference type="InterPro" id="IPR001807">
    <property type="entry name" value="ClC"/>
</dbReference>
<dbReference type="CDD" id="cd00400">
    <property type="entry name" value="Voltage_gated_ClC"/>
    <property type="match status" value="1"/>
</dbReference>
<dbReference type="CDD" id="cd04592">
    <property type="entry name" value="CBS_pair_voltage-gated_CLC_euk_bac"/>
    <property type="match status" value="1"/>
</dbReference>
<dbReference type="InterPro" id="IPR046342">
    <property type="entry name" value="CBS_dom_sf"/>
</dbReference>
<keyword evidence="7" id="KW-0851">Voltage-gated channel</keyword>
<keyword evidence="4 16" id="KW-0813">Transport</keyword>